<evidence type="ECO:0000313" key="2">
    <source>
        <dbReference type="Proteomes" id="UP001151760"/>
    </source>
</evidence>
<reference evidence="1" key="1">
    <citation type="journal article" date="2022" name="Int. J. Mol. Sci.">
        <title>Draft Genome of Tanacetum Coccineum: Genomic Comparison of Closely Related Tanacetum-Family Plants.</title>
        <authorList>
            <person name="Yamashiro T."/>
            <person name="Shiraishi A."/>
            <person name="Nakayama K."/>
            <person name="Satake H."/>
        </authorList>
    </citation>
    <scope>NUCLEOTIDE SEQUENCE</scope>
</reference>
<reference evidence="1" key="2">
    <citation type="submission" date="2022-01" db="EMBL/GenBank/DDBJ databases">
        <authorList>
            <person name="Yamashiro T."/>
            <person name="Shiraishi A."/>
            <person name="Satake H."/>
            <person name="Nakayama K."/>
        </authorList>
    </citation>
    <scope>NUCLEOTIDE SEQUENCE</scope>
</reference>
<protein>
    <submittedName>
        <fullName evidence="1">Uncharacterized protein</fullName>
    </submittedName>
</protein>
<sequence>MTRSSNTKVFTPFADPERQFRNRKNITPIAVHNIYSCNESESSESELEDLNEIDIETLTLEQYLALNRNNSQVGVKRPEINKNISFKIKSQILRELRENTFSGRVTEDAMEHLRNILEIARLFNTPGISRNDIML</sequence>
<dbReference type="EMBL" id="BQNB010013625">
    <property type="protein sequence ID" value="GJT18278.1"/>
    <property type="molecule type" value="Genomic_DNA"/>
</dbReference>
<dbReference type="Proteomes" id="UP001151760">
    <property type="component" value="Unassembled WGS sequence"/>
</dbReference>
<proteinExistence type="predicted"/>
<organism evidence="1 2">
    <name type="scientific">Tanacetum coccineum</name>
    <dbReference type="NCBI Taxonomy" id="301880"/>
    <lineage>
        <taxon>Eukaryota</taxon>
        <taxon>Viridiplantae</taxon>
        <taxon>Streptophyta</taxon>
        <taxon>Embryophyta</taxon>
        <taxon>Tracheophyta</taxon>
        <taxon>Spermatophyta</taxon>
        <taxon>Magnoliopsida</taxon>
        <taxon>eudicotyledons</taxon>
        <taxon>Gunneridae</taxon>
        <taxon>Pentapetalae</taxon>
        <taxon>asterids</taxon>
        <taxon>campanulids</taxon>
        <taxon>Asterales</taxon>
        <taxon>Asteraceae</taxon>
        <taxon>Asteroideae</taxon>
        <taxon>Anthemideae</taxon>
        <taxon>Anthemidinae</taxon>
        <taxon>Tanacetum</taxon>
    </lineage>
</organism>
<name>A0ABQ5BVC4_9ASTR</name>
<comment type="caution">
    <text evidence="1">The sequence shown here is derived from an EMBL/GenBank/DDBJ whole genome shotgun (WGS) entry which is preliminary data.</text>
</comment>
<gene>
    <name evidence="1" type="ORF">Tco_0876984</name>
</gene>
<evidence type="ECO:0000313" key="1">
    <source>
        <dbReference type="EMBL" id="GJT18278.1"/>
    </source>
</evidence>
<accession>A0ABQ5BVC4</accession>
<keyword evidence="2" id="KW-1185">Reference proteome</keyword>